<dbReference type="SUPFAM" id="SSF103473">
    <property type="entry name" value="MFS general substrate transporter"/>
    <property type="match status" value="1"/>
</dbReference>
<proteinExistence type="predicted"/>
<evidence type="ECO:0000256" key="3">
    <source>
        <dbReference type="ARBA" id="ARBA00022475"/>
    </source>
</evidence>
<evidence type="ECO:0000256" key="2">
    <source>
        <dbReference type="ARBA" id="ARBA00022448"/>
    </source>
</evidence>
<dbReference type="Gene3D" id="1.20.1250.20">
    <property type="entry name" value="MFS general substrate transporter like domains"/>
    <property type="match status" value="1"/>
</dbReference>
<feature type="transmembrane region" description="Helical" evidence="7">
    <location>
        <begin position="40"/>
        <end position="62"/>
    </location>
</feature>
<evidence type="ECO:0000256" key="6">
    <source>
        <dbReference type="ARBA" id="ARBA00023136"/>
    </source>
</evidence>
<dbReference type="Proteomes" id="UP000051966">
    <property type="component" value="Unassembled WGS sequence"/>
</dbReference>
<feature type="transmembrane region" description="Helical" evidence="7">
    <location>
        <begin position="132"/>
        <end position="153"/>
    </location>
</feature>
<dbReference type="PROSITE" id="PS50850">
    <property type="entry name" value="MFS"/>
    <property type="match status" value="1"/>
</dbReference>
<evidence type="ECO:0000256" key="7">
    <source>
        <dbReference type="SAM" id="Phobius"/>
    </source>
</evidence>
<dbReference type="PANTHER" id="PTHR43124">
    <property type="entry name" value="PURINE EFFLUX PUMP PBUE"/>
    <property type="match status" value="1"/>
</dbReference>
<gene>
    <name evidence="9" type="ORF">FD41_GL000745</name>
</gene>
<evidence type="ECO:0000256" key="4">
    <source>
        <dbReference type="ARBA" id="ARBA00022692"/>
    </source>
</evidence>
<keyword evidence="3" id="KW-1003">Cell membrane</keyword>
<evidence type="ECO:0000313" key="9">
    <source>
        <dbReference type="EMBL" id="KRM05341.1"/>
    </source>
</evidence>
<evidence type="ECO:0000256" key="5">
    <source>
        <dbReference type="ARBA" id="ARBA00022989"/>
    </source>
</evidence>
<dbReference type="InterPro" id="IPR036259">
    <property type="entry name" value="MFS_trans_sf"/>
</dbReference>
<feature type="transmembrane region" description="Helical" evidence="7">
    <location>
        <begin position="159"/>
        <end position="183"/>
    </location>
</feature>
<evidence type="ECO:0000313" key="10">
    <source>
        <dbReference type="Proteomes" id="UP000051966"/>
    </source>
</evidence>
<dbReference type="InterPro" id="IPR050189">
    <property type="entry name" value="MFS_Efflux_Transporters"/>
</dbReference>
<reference evidence="9 10" key="1">
    <citation type="journal article" date="2015" name="Genome Announc.">
        <title>Expanding the biotechnology potential of lactobacilli through comparative genomics of 213 strains and associated genera.</title>
        <authorList>
            <person name="Sun Z."/>
            <person name="Harris H.M."/>
            <person name="McCann A."/>
            <person name="Guo C."/>
            <person name="Argimon S."/>
            <person name="Zhang W."/>
            <person name="Yang X."/>
            <person name="Jeffery I.B."/>
            <person name="Cooney J.C."/>
            <person name="Kagawa T.F."/>
            <person name="Liu W."/>
            <person name="Song Y."/>
            <person name="Salvetti E."/>
            <person name="Wrobel A."/>
            <person name="Rasinkangas P."/>
            <person name="Parkhill J."/>
            <person name="Rea M.C."/>
            <person name="O'Sullivan O."/>
            <person name="Ritari J."/>
            <person name="Douillard F.P."/>
            <person name="Paul Ross R."/>
            <person name="Yang R."/>
            <person name="Briner A.E."/>
            <person name="Felis G.E."/>
            <person name="de Vos W.M."/>
            <person name="Barrangou R."/>
            <person name="Klaenhammer T.R."/>
            <person name="Caufield P.W."/>
            <person name="Cui Y."/>
            <person name="Zhang H."/>
            <person name="O'Toole P.W."/>
        </authorList>
    </citation>
    <scope>NUCLEOTIDE SEQUENCE [LARGE SCALE GENOMIC DNA]</scope>
    <source>
        <strain evidence="9 10">DSM 18382</strain>
    </source>
</reference>
<dbReference type="PANTHER" id="PTHR43124:SF3">
    <property type="entry name" value="CHLORAMPHENICOL EFFLUX PUMP RV0191"/>
    <property type="match status" value="1"/>
</dbReference>
<keyword evidence="2" id="KW-0813">Transport</keyword>
<keyword evidence="5 7" id="KW-1133">Transmembrane helix</keyword>
<accession>A0A0R1VJA8</accession>
<dbReference type="PATRIC" id="fig|1423743.5.peg.761"/>
<name>A0A0R1VJA8_9LACO</name>
<organism evidence="9 10">
    <name type="scientific">Lentilactobacillus farraginis DSM 18382 = JCM 14108</name>
    <dbReference type="NCBI Taxonomy" id="1423743"/>
    <lineage>
        <taxon>Bacteria</taxon>
        <taxon>Bacillati</taxon>
        <taxon>Bacillota</taxon>
        <taxon>Bacilli</taxon>
        <taxon>Lactobacillales</taxon>
        <taxon>Lactobacillaceae</taxon>
        <taxon>Lentilactobacillus</taxon>
    </lineage>
</organism>
<dbReference type="InterPro" id="IPR005829">
    <property type="entry name" value="Sugar_transporter_CS"/>
</dbReference>
<dbReference type="AlphaFoldDB" id="A0A0R1VJA8"/>
<dbReference type="InterPro" id="IPR020846">
    <property type="entry name" value="MFS_dom"/>
</dbReference>
<feature type="transmembrane region" description="Helical" evidence="7">
    <location>
        <begin position="102"/>
        <end position="120"/>
    </location>
</feature>
<evidence type="ECO:0000259" key="8">
    <source>
        <dbReference type="PROSITE" id="PS50850"/>
    </source>
</evidence>
<dbReference type="PROSITE" id="PS00216">
    <property type="entry name" value="SUGAR_TRANSPORT_1"/>
    <property type="match status" value="1"/>
</dbReference>
<dbReference type="GO" id="GO:0005886">
    <property type="term" value="C:plasma membrane"/>
    <property type="evidence" value="ECO:0007669"/>
    <property type="project" value="UniProtKB-SubCell"/>
</dbReference>
<keyword evidence="10" id="KW-1185">Reference proteome</keyword>
<dbReference type="GO" id="GO:0022857">
    <property type="term" value="F:transmembrane transporter activity"/>
    <property type="evidence" value="ECO:0007669"/>
    <property type="project" value="InterPro"/>
</dbReference>
<protein>
    <recommendedName>
        <fullName evidence="8">Major facilitator superfamily (MFS) profile domain-containing protein</fullName>
    </recommendedName>
</protein>
<sequence>MIRNVFLIFAFLTSIFILGTDNLIIAPLLSQIAKTMSATPQYVSFGITLYSGAYGLFAIVLAPISDILGRKKAIGISGFTFGICSIALAFCSFGWLFLMLRFLTGLSAAVLGPGLWAYCADNFKAHKREMMISWMMSFFSLSTVLGIPIGLLVSRIFNWQIIFLFTGIVMLFSIGIFYVYGIATRQIQFSLKKHFSNIIKAFRVCLETK</sequence>
<feature type="transmembrane region" description="Helical" evidence="7">
    <location>
        <begin position="74"/>
        <end position="96"/>
    </location>
</feature>
<evidence type="ECO:0000256" key="1">
    <source>
        <dbReference type="ARBA" id="ARBA00004651"/>
    </source>
</evidence>
<comment type="subcellular location">
    <subcellularLocation>
        <location evidence="1">Cell membrane</location>
        <topology evidence="1">Multi-pass membrane protein</topology>
    </subcellularLocation>
</comment>
<dbReference type="EMBL" id="AZFY01000110">
    <property type="protein sequence ID" value="KRM05341.1"/>
    <property type="molecule type" value="Genomic_DNA"/>
</dbReference>
<dbReference type="RefSeq" id="WP_056984062.1">
    <property type="nucleotide sequence ID" value="NZ_AZFY01000110.1"/>
</dbReference>
<dbReference type="OrthoDB" id="9788453at2"/>
<dbReference type="Pfam" id="PF07690">
    <property type="entry name" value="MFS_1"/>
    <property type="match status" value="1"/>
</dbReference>
<dbReference type="InterPro" id="IPR011701">
    <property type="entry name" value="MFS"/>
</dbReference>
<keyword evidence="4 7" id="KW-0812">Transmembrane</keyword>
<comment type="caution">
    <text evidence="9">The sequence shown here is derived from an EMBL/GenBank/DDBJ whole genome shotgun (WGS) entry which is preliminary data.</text>
</comment>
<feature type="domain" description="Major facilitator superfamily (MFS) profile" evidence="8">
    <location>
        <begin position="7"/>
        <end position="209"/>
    </location>
</feature>
<keyword evidence="6 7" id="KW-0472">Membrane</keyword>